<evidence type="ECO:0000313" key="4">
    <source>
        <dbReference type="Proteomes" id="UP000252884"/>
    </source>
</evidence>
<evidence type="ECO:0000259" key="2">
    <source>
        <dbReference type="Pfam" id="PF07589"/>
    </source>
</evidence>
<dbReference type="InterPro" id="IPR013424">
    <property type="entry name" value="Ice-binding_C"/>
</dbReference>
<reference evidence="3 4" key="1">
    <citation type="submission" date="2018-07" db="EMBL/GenBank/DDBJ databases">
        <title>Genomic Encyclopedia of Type Strains, Phase IV (KMG-IV): sequencing the most valuable type-strain genomes for metagenomic binning, comparative biology and taxonomic classification.</title>
        <authorList>
            <person name="Goeker M."/>
        </authorList>
    </citation>
    <scope>NUCLEOTIDE SEQUENCE [LARGE SCALE GENOMIC DNA]</scope>
    <source>
        <strain evidence="3 4">DSM 21634</strain>
    </source>
</reference>
<feature type="chain" id="PRO_5016611958" evidence="1">
    <location>
        <begin position="24"/>
        <end position="263"/>
    </location>
</feature>
<evidence type="ECO:0000256" key="1">
    <source>
        <dbReference type="SAM" id="SignalP"/>
    </source>
</evidence>
<keyword evidence="4" id="KW-1185">Reference proteome</keyword>
<dbReference type="NCBIfam" id="TIGR02595">
    <property type="entry name" value="PEP_CTERM"/>
    <property type="match status" value="1"/>
</dbReference>
<comment type="caution">
    <text evidence="3">The sequence shown here is derived from an EMBL/GenBank/DDBJ whole genome shotgun (WGS) entry which is preliminary data.</text>
</comment>
<dbReference type="NCBIfam" id="NF038125">
    <property type="entry name" value="PEP_CTERM_THxN"/>
    <property type="match status" value="1"/>
</dbReference>
<dbReference type="EMBL" id="QPJK01000005">
    <property type="protein sequence ID" value="RCW70372.1"/>
    <property type="molecule type" value="Genomic_DNA"/>
</dbReference>
<dbReference type="NCBIfam" id="TIGR03370">
    <property type="entry name" value="VPLPA-CTERM"/>
    <property type="match status" value="1"/>
</dbReference>
<protein>
    <submittedName>
        <fullName evidence="3">Putative secreted protein</fullName>
    </submittedName>
</protein>
<dbReference type="Pfam" id="PF07589">
    <property type="entry name" value="PEP-CTERM"/>
    <property type="match status" value="1"/>
</dbReference>
<evidence type="ECO:0000313" key="3">
    <source>
        <dbReference type="EMBL" id="RCW70372.1"/>
    </source>
</evidence>
<feature type="domain" description="Ice-binding protein C-terminal" evidence="2">
    <location>
        <begin position="238"/>
        <end position="260"/>
    </location>
</feature>
<accession>A0A368XR03</accession>
<organism evidence="3 4">
    <name type="scientific">Pseudorhodoferax soli</name>
    <dbReference type="NCBI Taxonomy" id="545864"/>
    <lineage>
        <taxon>Bacteria</taxon>
        <taxon>Pseudomonadati</taxon>
        <taxon>Pseudomonadota</taxon>
        <taxon>Betaproteobacteria</taxon>
        <taxon>Burkholderiales</taxon>
        <taxon>Comamonadaceae</taxon>
    </lineage>
</organism>
<dbReference type="AlphaFoldDB" id="A0A368XR03"/>
<name>A0A368XR03_9BURK</name>
<dbReference type="InterPro" id="IPR022472">
    <property type="entry name" value="VPLPA-CTERM"/>
</dbReference>
<dbReference type="RefSeq" id="WP_170168230.1">
    <property type="nucleotide sequence ID" value="NZ_QPJK01000005.1"/>
</dbReference>
<keyword evidence="1" id="KW-0732">Signal</keyword>
<proteinExistence type="predicted"/>
<sequence length="263" mass="27658">MLSFATRFGLASAVALTFSSAFAAPITTWNYSVTSVFVPAETTFNAATGQGINNSTKAAGTSEISWGRKNGKVGVDRSALQIKNSPNIGDGKLVTNGASNVANTYTHVNNNNIGTGSISLHSTTILATLKLTADGFDLPAQVAKYAINFYETPNSGACPEYSITKCSDIFVLDGPLSAQFEYKDYLYTVTFASNPDLIELKPSTCALTGAAAGCLGFITQEGMATDVNFNLRIEAQYVPEPASLALLGLGLVGLAAVRRRKQA</sequence>
<feature type="signal peptide" evidence="1">
    <location>
        <begin position="1"/>
        <end position="23"/>
    </location>
</feature>
<gene>
    <name evidence="3" type="ORF">DES41_105314</name>
</gene>
<dbReference type="Proteomes" id="UP000252884">
    <property type="component" value="Unassembled WGS sequence"/>
</dbReference>